<keyword evidence="1" id="KW-1133">Transmembrane helix</keyword>
<dbReference type="EMBL" id="CP116507">
    <property type="protein sequence ID" value="WCG22288.1"/>
    <property type="molecule type" value="Genomic_DNA"/>
</dbReference>
<feature type="transmembrane region" description="Helical" evidence="1">
    <location>
        <begin position="429"/>
        <end position="449"/>
    </location>
</feature>
<gene>
    <name evidence="2" type="ORF">PML95_07750</name>
</gene>
<feature type="transmembrane region" description="Helical" evidence="1">
    <location>
        <begin position="461"/>
        <end position="483"/>
    </location>
</feature>
<feature type="transmembrane region" description="Helical" evidence="1">
    <location>
        <begin position="79"/>
        <end position="98"/>
    </location>
</feature>
<feature type="transmembrane region" description="Helical" evidence="1">
    <location>
        <begin position="36"/>
        <end position="58"/>
    </location>
</feature>
<feature type="transmembrane region" description="Helical" evidence="1">
    <location>
        <begin position="336"/>
        <end position="360"/>
    </location>
</feature>
<evidence type="ECO:0000313" key="3">
    <source>
        <dbReference type="Proteomes" id="UP001179600"/>
    </source>
</evidence>
<evidence type="ECO:0000256" key="1">
    <source>
        <dbReference type="SAM" id="Phobius"/>
    </source>
</evidence>
<dbReference type="InterPro" id="IPR011435">
    <property type="entry name" value="UmpAB"/>
</dbReference>
<keyword evidence="1" id="KW-0812">Transmembrane</keyword>
<dbReference type="Pfam" id="PF07556">
    <property type="entry name" value="DUF1538"/>
    <property type="match status" value="2"/>
</dbReference>
<organism evidence="2 3">
    <name type="scientific">Vagococcus lutrae</name>
    <dbReference type="NCBI Taxonomy" id="81947"/>
    <lineage>
        <taxon>Bacteria</taxon>
        <taxon>Bacillati</taxon>
        <taxon>Bacillota</taxon>
        <taxon>Bacilli</taxon>
        <taxon>Lactobacillales</taxon>
        <taxon>Enterococcaceae</taxon>
        <taxon>Vagococcus</taxon>
    </lineage>
</organism>
<dbReference type="RefSeq" id="WP_272163185.1">
    <property type="nucleotide sequence ID" value="NZ_CP116507.1"/>
</dbReference>
<feature type="transmembrane region" description="Helical" evidence="1">
    <location>
        <begin position="372"/>
        <end position="393"/>
    </location>
</feature>
<reference evidence="2" key="1">
    <citation type="submission" date="2023-01" db="EMBL/GenBank/DDBJ databases">
        <title>Oxazolidinone resistance genes in florfenicol resistant enterococci from beef cattle and veal calves at slaughter.</title>
        <authorList>
            <person name="Biggel M."/>
        </authorList>
    </citation>
    <scope>NUCLEOTIDE SEQUENCE</scope>
    <source>
        <strain evidence="2">K204-1</strain>
    </source>
</reference>
<dbReference type="AlphaFoldDB" id="A0AAE9XDT9"/>
<feature type="transmembrane region" description="Helical" evidence="1">
    <location>
        <begin position="12"/>
        <end position="30"/>
    </location>
</feature>
<feature type="transmembrane region" description="Helical" evidence="1">
    <location>
        <begin position="178"/>
        <end position="197"/>
    </location>
</feature>
<evidence type="ECO:0000313" key="2">
    <source>
        <dbReference type="EMBL" id="WCG22288.1"/>
    </source>
</evidence>
<dbReference type="Proteomes" id="UP001179600">
    <property type="component" value="Chromosome"/>
</dbReference>
<name>A0AAE9XDT9_9ENTE</name>
<feature type="transmembrane region" description="Helical" evidence="1">
    <location>
        <begin position="399"/>
        <end position="417"/>
    </location>
</feature>
<accession>A0AAE9XDT9</accession>
<proteinExistence type="predicted"/>
<feature type="transmembrane region" description="Helical" evidence="1">
    <location>
        <begin position="149"/>
        <end position="172"/>
    </location>
</feature>
<feature type="transmembrane region" description="Helical" evidence="1">
    <location>
        <begin position="293"/>
        <end position="316"/>
    </location>
</feature>
<feature type="transmembrane region" description="Helical" evidence="1">
    <location>
        <begin position="264"/>
        <end position="281"/>
    </location>
</feature>
<sequence length="492" mass="52729">MSVLKSKFKDVVMSVLPISLLVVILHFTIVPLEGPVFGRFILGSVSLILGLTIFLLGVDIGITPIGIYLGKGLARSNKLSIVVIASLILGFSISVAEPDLHILAGQVMEVTSGVIDKMNLVVIVSIGLAFMVMVGLVRIIKNIKLRMTFIITYLLILVAAIFSSFEFHAIAFDASGSTTGAMTVPFILALAVGVASLKRDSESAEEDSFGLLGLASAGVIFSVLLYSIVTQPGDLSGSLGDTSIQSTHIFRVYFSILLTVSKEIVLALLPIVFFFFLYQILYLKAHAEIIRRIIVGLIYTFVGLVLFLTGVNAGFMDVGKIIGQTIATQHSSTFTVLIGFIFGVVTILAEPAVHVLTHQIEEVTNGYVRRPLVLLALSIGVGLSVSLSVIRIMSDHLELWHFLLPGYMISLMITFLVPELFVGIAFDSGGVASGPMTATFILSFAMGVAEAMPNADVLVDGFGIIAMVAMTPLIALQLLGIVFKMKSRKEGL</sequence>
<protein>
    <submittedName>
        <fullName evidence="2">DUF1538 domain-containing protein</fullName>
    </submittedName>
</protein>
<feature type="transmembrane region" description="Helical" evidence="1">
    <location>
        <begin position="209"/>
        <end position="229"/>
    </location>
</feature>
<feature type="transmembrane region" description="Helical" evidence="1">
    <location>
        <begin position="118"/>
        <end position="137"/>
    </location>
</feature>
<keyword evidence="1" id="KW-0472">Membrane</keyword>